<dbReference type="GO" id="GO:0019752">
    <property type="term" value="P:carboxylic acid metabolic process"/>
    <property type="evidence" value="ECO:0007669"/>
    <property type="project" value="InterPro"/>
</dbReference>
<dbReference type="EMBL" id="JABDJR010000238">
    <property type="protein sequence ID" value="NNF06350.1"/>
    <property type="molecule type" value="Genomic_DNA"/>
</dbReference>
<evidence type="ECO:0000256" key="5">
    <source>
        <dbReference type="ARBA" id="ARBA00023239"/>
    </source>
</evidence>
<keyword evidence="5 7" id="KW-0456">Lyase</keyword>
<evidence type="ECO:0000256" key="4">
    <source>
        <dbReference type="ARBA" id="ARBA00022898"/>
    </source>
</evidence>
<keyword evidence="8" id="KW-0808">Transferase</keyword>
<dbReference type="PANTHER" id="PTHR45677">
    <property type="entry name" value="GLUTAMATE DECARBOXYLASE-RELATED"/>
    <property type="match status" value="1"/>
</dbReference>
<evidence type="ECO:0000256" key="7">
    <source>
        <dbReference type="RuleBase" id="RU000382"/>
    </source>
</evidence>
<evidence type="ECO:0000256" key="6">
    <source>
        <dbReference type="PIRSR" id="PIRSR602129-50"/>
    </source>
</evidence>
<dbReference type="InterPro" id="IPR002129">
    <property type="entry name" value="PyrdxlP-dep_de-COase"/>
</dbReference>
<name>A0A7Y2H1U0_UNCEI</name>
<evidence type="ECO:0000256" key="2">
    <source>
        <dbReference type="ARBA" id="ARBA00009533"/>
    </source>
</evidence>
<dbReference type="Gene3D" id="3.90.1150.170">
    <property type="match status" value="1"/>
</dbReference>
<evidence type="ECO:0000313" key="8">
    <source>
        <dbReference type="EMBL" id="NNF06350.1"/>
    </source>
</evidence>
<dbReference type="AlphaFoldDB" id="A0A7Y2H1U0"/>
<evidence type="ECO:0000256" key="3">
    <source>
        <dbReference type="ARBA" id="ARBA00022793"/>
    </source>
</evidence>
<dbReference type="InterPro" id="IPR015421">
    <property type="entry name" value="PyrdxlP-dep_Trfase_major"/>
</dbReference>
<evidence type="ECO:0000313" key="9">
    <source>
        <dbReference type="Proteomes" id="UP000547674"/>
    </source>
</evidence>
<evidence type="ECO:0000256" key="1">
    <source>
        <dbReference type="ARBA" id="ARBA00001933"/>
    </source>
</evidence>
<keyword evidence="3" id="KW-0210">Decarboxylase</keyword>
<dbReference type="Gene3D" id="3.40.640.10">
    <property type="entry name" value="Type I PLP-dependent aspartate aminotransferase-like (Major domain)"/>
    <property type="match status" value="1"/>
</dbReference>
<sequence length="472" mass="52541">MHFDLEKEQRTNAWKSCIDMLEDFYENTEDIPVSGESSREEVVSDLVTGFEKTVELDEALNHVISGLRKHAVHTPHPDYFGLFNPRPNFPSILADAITATFNPQLAAWSHAPFATEVESKLVQEVGVKFGYPRESVDGVFTAGGAEANLTALLSAIHSKYPKFSEDGVHALPRRIRIYCSAESHHTIIKSARICGLGSTCVSHIEADEKQQMIPEALEDQIAKDKSRGFEPLMIVATTGTTGSGAIDPIQKLAHIASEHNCWLHADAAYGGAVVLTKDYKHLVAGIELADSITFDAHKWLSVPMATSLFLTRHKQILWQTFGISADYMPNDETHIQELGSFGHSIQWSRRFIGLKLYLPLLVFGWKGYEETVLGQIELGSTLRQKLLQNNWKIYNETDLPVVCFSDERFAEDPQFAESLAAEIVGEGKAWISTYPIENVLTIRACIANYATTEEGLDKLVGDLNTSRNAYQK</sequence>
<comment type="caution">
    <text evidence="8">The sequence shown here is derived from an EMBL/GenBank/DDBJ whole genome shotgun (WGS) entry which is preliminary data.</text>
</comment>
<dbReference type="Pfam" id="PF00282">
    <property type="entry name" value="Pyridoxal_deC"/>
    <property type="match status" value="1"/>
</dbReference>
<dbReference type="GO" id="GO:0005737">
    <property type="term" value="C:cytoplasm"/>
    <property type="evidence" value="ECO:0007669"/>
    <property type="project" value="TreeGrafter"/>
</dbReference>
<dbReference type="GO" id="GO:0016831">
    <property type="term" value="F:carboxy-lyase activity"/>
    <property type="evidence" value="ECO:0007669"/>
    <property type="project" value="UniProtKB-KW"/>
</dbReference>
<dbReference type="InterPro" id="IPR015424">
    <property type="entry name" value="PyrdxlP-dep_Trfase"/>
</dbReference>
<comment type="cofactor">
    <cofactor evidence="1 6 7">
        <name>pyridoxal 5'-phosphate</name>
        <dbReference type="ChEBI" id="CHEBI:597326"/>
    </cofactor>
</comment>
<dbReference type="PANTHER" id="PTHR45677:SF8">
    <property type="entry name" value="CYSTEINE SULFINIC ACID DECARBOXYLASE"/>
    <property type="match status" value="1"/>
</dbReference>
<feature type="modified residue" description="N6-(pyridoxal phosphate)lysine" evidence="6">
    <location>
        <position position="298"/>
    </location>
</feature>
<reference evidence="8 9" key="1">
    <citation type="submission" date="2020-03" db="EMBL/GenBank/DDBJ databases">
        <title>Metabolic flexibility allows generalist bacteria to become dominant in a frequently disturbed ecosystem.</title>
        <authorList>
            <person name="Chen Y.-J."/>
            <person name="Leung P.M."/>
            <person name="Bay S.K."/>
            <person name="Hugenholtz P."/>
            <person name="Kessler A.J."/>
            <person name="Shelley G."/>
            <person name="Waite D.W."/>
            <person name="Cook P.L."/>
            <person name="Greening C."/>
        </authorList>
    </citation>
    <scope>NUCLEOTIDE SEQUENCE [LARGE SCALE GENOMIC DNA]</scope>
    <source>
        <strain evidence="8">SS_bin_28</strain>
    </source>
</reference>
<keyword evidence="8" id="KW-0032">Aminotransferase</keyword>
<accession>A0A7Y2H1U0</accession>
<dbReference type="SUPFAM" id="SSF53383">
    <property type="entry name" value="PLP-dependent transferases"/>
    <property type="match status" value="1"/>
</dbReference>
<proteinExistence type="inferred from homology"/>
<protein>
    <submittedName>
        <fullName evidence="8">Aminotransferase class I/II-fold pyridoxal phosphate-dependent enzyme</fullName>
    </submittedName>
</protein>
<organism evidence="8 9">
    <name type="scientific">Eiseniibacteriota bacterium</name>
    <dbReference type="NCBI Taxonomy" id="2212470"/>
    <lineage>
        <taxon>Bacteria</taxon>
        <taxon>Candidatus Eiseniibacteriota</taxon>
    </lineage>
</organism>
<keyword evidence="4 6" id="KW-0663">Pyridoxal phosphate</keyword>
<dbReference type="GO" id="GO:0008483">
    <property type="term" value="F:transaminase activity"/>
    <property type="evidence" value="ECO:0007669"/>
    <property type="project" value="UniProtKB-KW"/>
</dbReference>
<dbReference type="GO" id="GO:0030170">
    <property type="term" value="F:pyridoxal phosphate binding"/>
    <property type="evidence" value="ECO:0007669"/>
    <property type="project" value="InterPro"/>
</dbReference>
<dbReference type="Proteomes" id="UP000547674">
    <property type="component" value="Unassembled WGS sequence"/>
</dbReference>
<gene>
    <name evidence="8" type="ORF">HKN21_06290</name>
</gene>
<comment type="similarity">
    <text evidence="2 7">Belongs to the group II decarboxylase family.</text>
</comment>